<keyword evidence="1" id="KW-1133">Transmembrane helix</keyword>
<comment type="caution">
    <text evidence="4">The sequence shown here is derived from an EMBL/GenBank/DDBJ whole genome shotgun (WGS) entry which is preliminary data.</text>
</comment>
<feature type="domain" description="Pyrroloquinoline quinone-dependent pyranose dehydrogenase beta-propeller" evidence="3">
    <location>
        <begin position="33"/>
        <end position="423"/>
    </location>
</feature>
<gene>
    <name evidence="4" type="ORF">LTR05_000787</name>
</gene>
<dbReference type="Proteomes" id="UP001309876">
    <property type="component" value="Unassembled WGS sequence"/>
</dbReference>
<keyword evidence="1" id="KW-0472">Membrane</keyword>
<keyword evidence="1" id="KW-0812">Transmembrane</keyword>
<dbReference type="AlphaFoldDB" id="A0AAN7Y9S8"/>
<protein>
    <recommendedName>
        <fullName evidence="3">Pyrroloquinoline quinone-dependent pyranose dehydrogenase beta-propeller domain-containing protein</fullName>
    </recommendedName>
</protein>
<feature type="chain" id="PRO_5043023295" description="Pyrroloquinoline quinone-dependent pyranose dehydrogenase beta-propeller domain-containing protein" evidence="2">
    <location>
        <begin position="21"/>
        <end position="470"/>
    </location>
</feature>
<proteinExistence type="predicted"/>
<evidence type="ECO:0000256" key="1">
    <source>
        <dbReference type="SAM" id="Phobius"/>
    </source>
</evidence>
<sequence>MAVMKAVTLALLCAVAVTNAQSSCISPSGRIQPSVASGYSLQVVATGLAKPRGLTFDSQGHLLVVQQGSGSLTSYTIDESNGCTTLGNNATVVDVGLNLNHGLWVNGTTLYASNVNSVYSWTYDPNARTVSNQEELVNGMANSDHGTRTLLLPESAPGMLVITRGSGGNLDINSTTIEGGTAQVRAFNLNNRTGIYDWLDGQLLAWGVRNEVGIAEHPATGGIWGVENSADQITRNGVDVSNNNPGEELNFFGYLNGTPYANQGANFGYPWCLAAYNLTELPNSSDLTIGEQFAFDTASTLDNENRTDEYCSQQAAPRLVFQAHMAPLDIKFNNSATEAWISFHGSWDREVPVGYKLSVVRFGENGEPSDQPDSLTAVTDIVSNTNLSACPANCFRPAGLAVDNRGRIFMTSDSSGEIYLVTRNSTSNGTSGTSTSASPSATASASSASTYGIYPTGFGAVCVLLLFLLF</sequence>
<accession>A0AAN7Y9S8</accession>
<evidence type="ECO:0000313" key="4">
    <source>
        <dbReference type="EMBL" id="KAK5090612.1"/>
    </source>
</evidence>
<keyword evidence="2" id="KW-0732">Signal</keyword>
<feature type="signal peptide" evidence="2">
    <location>
        <begin position="1"/>
        <end position="20"/>
    </location>
</feature>
<keyword evidence="5" id="KW-1185">Reference proteome</keyword>
<feature type="transmembrane region" description="Helical" evidence="1">
    <location>
        <begin position="451"/>
        <end position="469"/>
    </location>
</feature>
<dbReference type="InterPro" id="IPR054539">
    <property type="entry name" value="Beta-prop_PDH"/>
</dbReference>
<evidence type="ECO:0000256" key="2">
    <source>
        <dbReference type="SAM" id="SignalP"/>
    </source>
</evidence>
<reference evidence="4 5" key="1">
    <citation type="submission" date="2023-08" db="EMBL/GenBank/DDBJ databases">
        <title>Black Yeasts Isolated from many extreme environments.</title>
        <authorList>
            <person name="Coleine C."/>
            <person name="Stajich J.E."/>
            <person name="Selbmann L."/>
        </authorList>
    </citation>
    <scope>NUCLEOTIDE SEQUENCE [LARGE SCALE GENOMIC DNA]</scope>
    <source>
        <strain evidence="4 5">CCFEE 5910</strain>
    </source>
</reference>
<dbReference type="SUPFAM" id="SSF50952">
    <property type="entry name" value="Soluble quinoprotein glucose dehydrogenase"/>
    <property type="match status" value="1"/>
</dbReference>
<dbReference type="EMBL" id="JAVRRJ010000001">
    <property type="protein sequence ID" value="KAK5090612.1"/>
    <property type="molecule type" value="Genomic_DNA"/>
</dbReference>
<dbReference type="InterPro" id="IPR011042">
    <property type="entry name" value="6-blade_b-propeller_TolB-like"/>
</dbReference>
<evidence type="ECO:0000259" key="3">
    <source>
        <dbReference type="Pfam" id="PF22807"/>
    </source>
</evidence>
<dbReference type="Pfam" id="PF22807">
    <property type="entry name" value="TrAA12"/>
    <property type="match status" value="1"/>
</dbReference>
<dbReference type="InterPro" id="IPR011041">
    <property type="entry name" value="Quinoprot_gluc/sorb_DH_b-prop"/>
</dbReference>
<dbReference type="Gene3D" id="2.120.10.30">
    <property type="entry name" value="TolB, C-terminal domain"/>
    <property type="match status" value="1"/>
</dbReference>
<organism evidence="4 5">
    <name type="scientific">Lithohypha guttulata</name>
    <dbReference type="NCBI Taxonomy" id="1690604"/>
    <lineage>
        <taxon>Eukaryota</taxon>
        <taxon>Fungi</taxon>
        <taxon>Dikarya</taxon>
        <taxon>Ascomycota</taxon>
        <taxon>Pezizomycotina</taxon>
        <taxon>Eurotiomycetes</taxon>
        <taxon>Chaetothyriomycetidae</taxon>
        <taxon>Chaetothyriales</taxon>
        <taxon>Trichomeriaceae</taxon>
        <taxon>Lithohypha</taxon>
    </lineage>
</organism>
<name>A0AAN7Y9S8_9EURO</name>
<evidence type="ECO:0000313" key="5">
    <source>
        <dbReference type="Proteomes" id="UP001309876"/>
    </source>
</evidence>